<name>A0A0G3GW11_9CORY</name>
<keyword evidence="2" id="KW-1185">Reference proteome</keyword>
<dbReference type="RefSeq" id="WP_047240685.1">
    <property type="nucleotide sequence ID" value="NZ_CP011541.1"/>
</dbReference>
<sequence>MNLAALALRAIPGAFILNSGLGKIGMPAEVSAGMQEFAATGMPLVKQIPADKFGTVLGFAETAVAASLLLPFVPNRIAGLALTGFGSGLLSLYFGNDGNTESDNIRPTEAGLPLAKDSWLVAMGLALLAGVNDKEK</sequence>
<dbReference type="AlphaFoldDB" id="A0A0G3GW11"/>
<protein>
    <recommendedName>
        <fullName evidence="3">DoxX protein</fullName>
    </recommendedName>
</protein>
<proteinExistence type="predicted"/>
<dbReference type="OrthoDB" id="3267263at2"/>
<gene>
    <name evidence="1" type="ORF">CEPID_09235</name>
</gene>
<dbReference type="KEGG" id="cei:CEPID_09235"/>
<reference evidence="1 2" key="1">
    <citation type="submission" date="2015-05" db="EMBL/GenBank/DDBJ databases">
        <title>Complete genome sequence of Corynebacterium epidermidicanis DSM 45586, isolated from the skin of a dog suffering from pruritus.</title>
        <authorList>
            <person name="Ruckert C."/>
            <person name="Albersmeier A."/>
            <person name="Winkler A."/>
            <person name="Tauch A."/>
        </authorList>
    </citation>
    <scope>NUCLEOTIDE SEQUENCE [LARGE SCALE GENOMIC DNA]</scope>
    <source>
        <strain evidence="1 2">DSM 45586</strain>
    </source>
</reference>
<accession>A0A0G3GW11</accession>
<evidence type="ECO:0008006" key="3">
    <source>
        <dbReference type="Google" id="ProtNLM"/>
    </source>
</evidence>
<dbReference type="STRING" id="1050174.CEPID_09235"/>
<dbReference type="EMBL" id="CP011541">
    <property type="protein sequence ID" value="AKK03693.1"/>
    <property type="molecule type" value="Genomic_DNA"/>
</dbReference>
<evidence type="ECO:0000313" key="1">
    <source>
        <dbReference type="EMBL" id="AKK03693.1"/>
    </source>
</evidence>
<evidence type="ECO:0000313" key="2">
    <source>
        <dbReference type="Proteomes" id="UP000035368"/>
    </source>
</evidence>
<organism evidence="1 2">
    <name type="scientific">Corynebacterium epidermidicanis</name>
    <dbReference type="NCBI Taxonomy" id="1050174"/>
    <lineage>
        <taxon>Bacteria</taxon>
        <taxon>Bacillati</taxon>
        <taxon>Actinomycetota</taxon>
        <taxon>Actinomycetes</taxon>
        <taxon>Mycobacteriales</taxon>
        <taxon>Corynebacteriaceae</taxon>
        <taxon>Corynebacterium</taxon>
    </lineage>
</organism>
<dbReference type="Proteomes" id="UP000035368">
    <property type="component" value="Chromosome"/>
</dbReference>
<dbReference type="PATRIC" id="fig|1050174.4.peg.1857"/>